<evidence type="ECO:0000313" key="7">
    <source>
        <dbReference type="Proteomes" id="UP000001072"/>
    </source>
</evidence>
<dbReference type="eggNOG" id="KOG3386">
    <property type="taxonomic scope" value="Eukaryota"/>
</dbReference>
<dbReference type="GO" id="GO:0005375">
    <property type="term" value="F:copper ion transmembrane transporter activity"/>
    <property type="evidence" value="ECO:0007669"/>
    <property type="project" value="UniProtKB-UniRule"/>
</dbReference>
<dbReference type="EMBL" id="GL883095">
    <property type="protein sequence ID" value="EGG10054.1"/>
    <property type="molecule type" value="Genomic_DNA"/>
</dbReference>
<dbReference type="InParanoid" id="F4RBB2"/>
<sequence length="170" mass="18488">MRTTCDSPAVSALFTARDFGNRMSYFTASLPMTPLWFNGWQPKSAGTTFAACLGLFGLAILHKLLGALKHQANLAWSKAAHRKKPRSHLAGDDKSDTITGSLSKSAHHAVPWIPEHEIPRGILAAIHYGIGSFLMLAVMTYNAYFFIAIILGVFAGEVAFGRWTASSRGH</sequence>
<dbReference type="InterPro" id="IPR007274">
    <property type="entry name" value="Cop_transporter"/>
</dbReference>
<evidence type="ECO:0000256" key="1">
    <source>
        <dbReference type="ARBA" id="ARBA00004141"/>
    </source>
</evidence>
<evidence type="ECO:0000256" key="2">
    <source>
        <dbReference type="ARBA" id="ARBA00022692"/>
    </source>
</evidence>
<evidence type="ECO:0000256" key="3">
    <source>
        <dbReference type="ARBA" id="ARBA00022989"/>
    </source>
</evidence>
<dbReference type="GO" id="GO:0005886">
    <property type="term" value="C:plasma membrane"/>
    <property type="evidence" value="ECO:0007669"/>
    <property type="project" value="TreeGrafter"/>
</dbReference>
<evidence type="ECO:0000256" key="4">
    <source>
        <dbReference type="ARBA" id="ARBA00023136"/>
    </source>
</evidence>
<dbReference type="OrthoDB" id="73901at2759"/>
<gene>
    <name evidence="6" type="ORF">MELLADRAFT_115525</name>
</gene>
<keyword evidence="5" id="KW-0187">Copper transport</keyword>
<dbReference type="PANTHER" id="PTHR12483">
    <property type="entry name" value="SOLUTE CARRIER FAMILY 31 COPPER TRANSPORTERS"/>
    <property type="match status" value="1"/>
</dbReference>
<proteinExistence type="inferred from homology"/>
<dbReference type="Pfam" id="PF04145">
    <property type="entry name" value="Ctr"/>
    <property type="match status" value="1"/>
</dbReference>
<keyword evidence="3 5" id="KW-1133">Transmembrane helix</keyword>
<dbReference type="RefSeq" id="XP_007406355.1">
    <property type="nucleotide sequence ID" value="XM_007406293.1"/>
</dbReference>
<keyword evidence="2 5" id="KW-0812">Transmembrane</keyword>
<comment type="similarity">
    <text evidence="5">Belongs to the copper transporter (Ctr) (TC 1.A.56) family. SLC31A subfamily.</text>
</comment>
<dbReference type="GeneID" id="18925622"/>
<organism evidence="7">
    <name type="scientific">Melampsora larici-populina (strain 98AG31 / pathotype 3-4-7)</name>
    <name type="common">Poplar leaf rust fungus</name>
    <dbReference type="NCBI Taxonomy" id="747676"/>
    <lineage>
        <taxon>Eukaryota</taxon>
        <taxon>Fungi</taxon>
        <taxon>Dikarya</taxon>
        <taxon>Basidiomycota</taxon>
        <taxon>Pucciniomycotina</taxon>
        <taxon>Pucciniomycetes</taxon>
        <taxon>Pucciniales</taxon>
        <taxon>Melampsoraceae</taxon>
        <taxon>Melampsora</taxon>
    </lineage>
</organism>
<protein>
    <recommendedName>
        <fullName evidence="5">Copper transport protein</fullName>
    </recommendedName>
</protein>
<reference evidence="7" key="1">
    <citation type="journal article" date="2011" name="Proc. Natl. Acad. Sci. U.S.A.">
        <title>Obligate biotrophy features unraveled by the genomic analysis of rust fungi.</title>
        <authorList>
            <person name="Duplessis S."/>
            <person name="Cuomo C.A."/>
            <person name="Lin Y.-C."/>
            <person name="Aerts A."/>
            <person name="Tisserant E."/>
            <person name="Veneault-Fourrey C."/>
            <person name="Joly D.L."/>
            <person name="Hacquard S."/>
            <person name="Amselem J."/>
            <person name="Cantarel B.L."/>
            <person name="Chiu R."/>
            <person name="Coutinho P.M."/>
            <person name="Feau N."/>
            <person name="Field M."/>
            <person name="Frey P."/>
            <person name="Gelhaye E."/>
            <person name="Goldberg J."/>
            <person name="Grabherr M.G."/>
            <person name="Kodira C.D."/>
            <person name="Kohler A."/>
            <person name="Kuees U."/>
            <person name="Lindquist E.A."/>
            <person name="Lucas S.M."/>
            <person name="Mago R."/>
            <person name="Mauceli E."/>
            <person name="Morin E."/>
            <person name="Murat C."/>
            <person name="Pangilinan J.L."/>
            <person name="Park R."/>
            <person name="Pearson M."/>
            <person name="Quesneville H."/>
            <person name="Rouhier N."/>
            <person name="Sakthikumar S."/>
            <person name="Salamov A.A."/>
            <person name="Schmutz J."/>
            <person name="Selles B."/>
            <person name="Shapiro H."/>
            <person name="Tanguay P."/>
            <person name="Tuskan G.A."/>
            <person name="Henrissat B."/>
            <person name="Van de Peer Y."/>
            <person name="Rouze P."/>
            <person name="Ellis J.G."/>
            <person name="Dodds P.N."/>
            <person name="Schein J.E."/>
            <person name="Zhong S."/>
            <person name="Hamelin R.C."/>
            <person name="Grigoriev I.V."/>
            <person name="Szabo L.J."/>
            <person name="Martin F."/>
        </authorList>
    </citation>
    <scope>NUCLEOTIDE SEQUENCE [LARGE SCALE GENOMIC DNA]</scope>
    <source>
        <strain evidence="7">98AG31 / pathotype 3-4-7</strain>
    </source>
</reference>
<keyword evidence="7" id="KW-1185">Reference proteome</keyword>
<keyword evidence="4 5" id="KW-0472">Membrane</keyword>
<dbReference type="Proteomes" id="UP000001072">
    <property type="component" value="Unassembled WGS sequence"/>
</dbReference>
<feature type="transmembrane region" description="Helical" evidence="5">
    <location>
        <begin position="144"/>
        <end position="165"/>
    </location>
</feature>
<dbReference type="AlphaFoldDB" id="F4RBB2"/>
<name>F4RBB2_MELLP</name>
<evidence type="ECO:0000313" key="6">
    <source>
        <dbReference type="EMBL" id="EGG10054.1"/>
    </source>
</evidence>
<keyword evidence="5" id="KW-0813">Transport</keyword>
<dbReference type="HOGENOM" id="CLU_090404_0_1_1"/>
<feature type="transmembrane region" description="Helical" evidence="5">
    <location>
        <begin position="44"/>
        <end position="61"/>
    </location>
</feature>
<comment type="subcellular location">
    <subcellularLocation>
        <location evidence="1 5">Membrane</location>
        <topology evidence="1 5">Multi-pass membrane protein</topology>
    </subcellularLocation>
</comment>
<keyword evidence="5" id="KW-0406">Ion transport</keyword>
<accession>F4RBB2</accession>
<dbReference type="STRING" id="747676.F4RBB2"/>
<dbReference type="KEGG" id="mlr:MELLADRAFT_115525"/>
<keyword evidence="5" id="KW-0186">Copper</keyword>
<dbReference type="VEuPathDB" id="FungiDB:MELLADRAFT_115525"/>
<evidence type="ECO:0000256" key="5">
    <source>
        <dbReference type="RuleBase" id="RU367022"/>
    </source>
</evidence>
<dbReference type="PANTHER" id="PTHR12483:SF27">
    <property type="entry name" value="COPPER TRANSPORT PROTEIN CTR1"/>
    <property type="match status" value="1"/>
</dbReference>